<name>A0A178IJ54_9BACT</name>
<feature type="domain" description="Autotransporter" evidence="3">
    <location>
        <begin position="1787"/>
        <end position="2052"/>
    </location>
</feature>
<dbReference type="PROSITE" id="PS51208">
    <property type="entry name" value="AUTOTRANSPORTER"/>
    <property type="match status" value="1"/>
</dbReference>
<evidence type="ECO:0000256" key="2">
    <source>
        <dbReference type="SAM" id="MobiDB-lite"/>
    </source>
</evidence>
<organism evidence="4 5">
    <name type="scientific">Termitidicoccus mucosus</name>
    <dbReference type="NCBI Taxonomy" id="1184151"/>
    <lineage>
        <taxon>Bacteria</taxon>
        <taxon>Pseudomonadati</taxon>
        <taxon>Verrucomicrobiota</taxon>
        <taxon>Opitutia</taxon>
        <taxon>Opitutales</taxon>
        <taxon>Opitutaceae</taxon>
        <taxon>Termitidicoccus</taxon>
    </lineage>
</organism>
<dbReference type="OrthoDB" id="174589at2"/>
<dbReference type="NCBIfam" id="TIGR01414">
    <property type="entry name" value="autotrans_barl"/>
    <property type="match status" value="1"/>
</dbReference>
<evidence type="ECO:0000313" key="5">
    <source>
        <dbReference type="Proteomes" id="UP000078486"/>
    </source>
</evidence>
<reference evidence="4 5" key="1">
    <citation type="submission" date="2016-01" db="EMBL/GenBank/DDBJ databases">
        <title>High potential of lignocellulose degradation of a new Verrucomicrobia species.</title>
        <authorList>
            <person name="Wang Y."/>
            <person name="Shi Y."/>
            <person name="Qiu Z."/>
            <person name="Liu S."/>
            <person name="Yang H."/>
        </authorList>
    </citation>
    <scope>NUCLEOTIDE SEQUENCE [LARGE SCALE GENOMIC DNA]</scope>
    <source>
        <strain evidence="4 5">TSB47</strain>
    </source>
</reference>
<protein>
    <recommendedName>
        <fullName evidence="3">Autotransporter domain-containing protein</fullName>
    </recommendedName>
</protein>
<evidence type="ECO:0000313" key="4">
    <source>
        <dbReference type="EMBL" id="OAM89798.1"/>
    </source>
</evidence>
<dbReference type="Gene3D" id="2.160.20.20">
    <property type="match status" value="1"/>
</dbReference>
<dbReference type="Pfam" id="PF12951">
    <property type="entry name" value="PATR"/>
    <property type="match status" value="12"/>
</dbReference>
<dbReference type="Proteomes" id="UP000078486">
    <property type="component" value="Unassembled WGS sequence"/>
</dbReference>
<evidence type="ECO:0000259" key="3">
    <source>
        <dbReference type="PROSITE" id="PS51208"/>
    </source>
</evidence>
<dbReference type="Gene3D" id="2.40.128.130">
    <property type="entry name" value="Autotransporter beta-domain"/>
    <property type="match status" value="1"/>
</dbReference>
<dbReference type="PANTHER" id="PTHR35037:SF3">
    <property type="entry name" value="C-TERMINAL REGION OF AIDA-LIKE PROTEIN"/>
    <property type="match status" value="1"/>
</dbReference>
<dbReference type="SUPFAM" id="SSF51126">
    <property type="entry name" value="Pectin lyase-like"/>
    <property type="match status" value="3"/>
</dbReference>
<gene>
    <name evidence="4" type="ORF">AW736_10745</name>
</gene>
<dbReference type="InterPro" id="IPR051551">
    <property type="entry name" value="Autotransporter_adhesion"/>
</dbReference>
<feature type="region of interest" description="Disordered" evidence="2">
    <location>
        <begin position="1"/>
        <end position="24"/>
    </location>
</feature>
<dbReference type="SMART" id="SM00869">
    <property type="entry name" value="Autotransporter"/>
    <property type="match status" value="1"/>
</dbReference>
<dbReference type="InterPro" id="IPR012332">
    <property type="entry name" value="Autotransporter_pectin_lyase_C"/>
</dbReference>
<dbReference type="GO" id="GO:0019867">
    <property type="term" value="C:outer membrane"/>
    <property type="evidence" value="ECO:0007669"/>
    <property type="project" value="InterPro"/>
</dbReference>
<keyword evidence="1" id="KW-0732">Signal</keyword>
<accession>A0A178IJ54</accession>
<dbReference type="NCBIfam" id="TIGR02601">
    <property type="entry name" value="autotrns_rpt"/>
    <property type="match status" value="2"/>
</dbReference>
<dbReference type="PANTHER" id="PTHR35037">
    <property type="entry name" value="C-TERMINAL REGION OF AIDA-LIKE PROTEIN"/>
    <property type="match status" value="1"/>
</dbReference>
<evidence type="ECO:0000256" key="1">
    <source>
        <dbReference type="ARBA" id="ARBA00022729"/>
    </source>
</evidence>
<dbReference type="EMBL" id="LRRQ01000076">
    <property type="protein sequence ID" value="OAM89798.1"/>
    <property type="molecule type" value="Genomic_DNA"/>
</dbReference>
<comment type="caution">
    <text evidence="4">The sequence shown here is derived from an EMBL/GenBank/DDBJ whole genome shotgun (WGS) entry which is preliminary data.</text>
</comment>
<dbReference type="InterPro" id="IPR005546">
    <property type="entry name" value="Autotransporte_beta"/>
</dbReference>
<dbReference type="SUPFAM" id="SSF103515">
    <property type="entry name" value="Autotransporter"/>
    <property type="match status" value="1"/>
</dbReference>
<dbReference type="InterPro" id="IPR013425">
    <property type="entry name" value="Autotrns_rpt"/>
</dbReference>
<dbReference type="InterPro" id="IPR011050">
    <property type="entry name" value="Pectin_lyase_fold/virulence"/>
</dbReference>
<dbReference type="STRING" id="1184151.AW736_10745"/>
<sequence length="2052" mass="206337">MNFMNSPIFSRNKATRRHAPSDRRSGVRSFLPAMIVAVSAVICPAAVAQNPVVVDGIRTSGFALRAASGTAYEITEGSVVTYNTIASAAAAINDSAGDTAGWLIRNSGSIGIDPNGVAPNTGIYLSTTGSSTIINDATGFIRGNRSGNDYGGIISFNGHITLVNAGELRGTIGIRAYKGGYVTNSGLIVGSNQGVLLYAANDADANYQGVLVNTGEIRGVSQFGVRMDYYDSIVQNTGGSIIGEGSTTVGVRLARNGLLENTDGLIDATGHAVELVQGGTVAHNSGTISSTNRSGIHVTGNNSTRITLGSGAVITAMQDASNSYASIYSASTEVHLDNAGIILGARKALYFGTNADSVINNLAGGIIRNTVNLGAATAVAAASAAIGTNAAAITINNAGLIEGTPYGIYAGGGATITNTGTIGVTGSSPIAAIYFSSTNRAGSLTLGTGSVLEGNVVSNSGTFNRIMLVGSGAEDSHFIGASAATGFNSLSMDGDDWTLSGTVSLMGASAAALNVATGTLSIANTIAFGNAAGGATVAHGATLRVADNGNLTSSATGTAAKITLEGNLVFDRTDSFTYNGAISGSGSVTKNGTGTVTLSGSNTYGDTTINAGTLQGRIGAGILTVNTGGAYDAGAETEVIVGGLAGNGVMGLGSADLVFNVASGIGVFDFAGTITGGGQFIKTGSGTLDLQQTLTLGNGTLVREGVVRLDDQAKLGGGMVTLGGISTRGLLEYTGAADWTKDIGLTGTGGGFIIDGNANFTATATGAGDFVKSGSGVLDITGATMNNTGDTVVEEGTLRGHAATIKGDASVAEGAVVEFYQTVGGTYAGAISGSGALHKTGDGALNLTGANTYGDTRIGAGLVEGNIGVGTLTVESSGTYKMGAGSSVAVTGILGNGTIDLNNNNLVFDVASGVTGTFGFQGALNNGNDLIKTGAGTLELSNTVGLANAHIKDGAVKLDDQGKLNVGSITLGDTTTRGLLDYTGAADWAKDIGLAGAGGGFIIDGSASFTATVTGAGDFVKSGSGTLDITAATMNNTGDTVVDGGTLRGNAATIKGDTSVAEGATVEFYQITDGAYAGIISGSGALHKTGDGALNLTGANTYGDTLISAGLVEGNIGVGTLTVESSGTYKMGAGSSVAVTGILGNGTIDLNNNNLVFDVASGVTGTFGFQGALGNGNDFIKTGAGTLELNSTVSLANAHIKGGAVKLDDQGRLNVGSITLGDTSTRGLIEYTGAADWTKNIGLTGTGGGFIIDGNANFTATATGAGDFVKSGSGVLDITGATMNNTGGTVVEEGTLRGNAATIKGDAGVAEGAVVEFYQTVGGTYAGAISGSGALHKTGDGALTLDAATNSYGDTVIEQGMLIGTIGTGQLDINTSGTYKVRDGQQAYTTAGIAGDGTLDLNEADLVFDIASGTSAFSFSGSYTGADNNQLVKTGAGTLDLQTRAALSGGAAIKEGVVRLASQDFLDTDIILGDTATVGLLEYTGAAAWTKALKVTGAGGGFTVAAGADARFSGALSGDALFIKDGEGRLDATGAAFTNTGGMQVRSGTLAGTAQNIAAATEVQPGAVLEFAQANDGAYGGMLTGAGAFLKTGAGELTLSQAVGYSGETIVREGVVKAGAANIWLNTSRVVTEAGGAIDMGGFNQSIASLANNGAIILNATVNSVAGIIYSHDSLAVTGSASGAGRIRVRLNEAAFDGEPWSFDATLLEITGAGNPVYTAELDGRHVSGAYDWMVSRSIDGKTYTLSADQLSPEVPAVGGIDAAGYLIGRASLGGLSQRLMMARGNGIGHSFDFWTNGLYREDRLANALYNKARARTKGVQVGGDWNNKASTDDYFTIGMFYDYAETDMDLDGKTSSTTTKSHGVGLYASYRPGVVYADVIIRSAQEDYEIVVPGTRSFATEGTSIAASIEVGGRLPVEWSWNIEPQAQAVVQKHKVDNPTDAMGREYTIESADTLEGRVGVRIWRDIFVWNGGKRLTPYVRASLVYDWDGRGSVMVAGGKFDNYIGGSIGMIDAGASLQLAKHFDINIDGGWYAGSKLNGYTFNAALSLLW</sequence>
<keyword evidence="5" id="KW-1185">Reference proteome</keyword>
<dbReference type="InterPro" id="IPR006315">
    <property type="entry name" value="OM_autotransptr_brl_dom"/>
</dbReference>
<dbReference type="InterPro" id="IPR036709">
    <property type="entry name" value="Autotransporte_beta_dom_sf"/>
</dbReference>
<proteinExistence type="predicted"/>